<organism evidence="2 3">
    <name type="scientific">Glarea lozoyensis (strain ATCC 20868 / MF5171)</name>
    <dbReference type="NCBI Taxonomy" id="1116229"/>
    <lineage>
        <taxon>Eukaryota</taxon>
        <taxon>Fungi</taxon>
        <taxon>Dikarya</taxon>
        <taxon>Ascomycota</taxon>
        <taxon>Pezizomycotina</taxon>
        <taxon>Leotiomycetes</taxon>
        <taxon>Helotiales</taxon>
        <taxon>Helotiaceae</taxon>
        <taxon>Glarea</taxon>
    </lineage>
</organism>
<dbReference type="RefSeq" id="XP_008077070.1">
    <property type="nucleotide sequence ID" value="XM_008078879.1"/>
</dbReference>
<protein>
    <submittedName>
        <fullName evidence="2">Uncharacterized protein</fullName>
    </submittedName>
</protein>
<dbReference type="KEGG" id="glz:GLAREA_05590"/>
<name>S3DCX9_GLAL2</name>
<dbReference type="Proteomes" id="UP000016922">
    <property type="component" value="Unassembled WGS sequence"/>
</dbReference>
<evidence type="ECO:0000256" key="1">
    <source>
        <dbReference type="SAM" id="MobiDB-lite"/>
    </source>
</evidence>
<gene>
    <name evidence="2" type="ORF">GLAREA_05590</name>
</gene>
<dbReference type="EMBL" id="KE145353">
    <property type="protein sequence ID" value="EPE36252.1"/>
    <property type="molecule type" value="Genomic_DNA"/>
</dbReference>
<feature type="compositionally biased region" description="Polar residues" evidence="1">
    <location>
        <begin position="1"/>
        <end position="24"/>
    </location>
</feature>
<dbReference type="HOGENOM" id="CLU_3087401_0_0_1"/>
<proteinExistence type="predicted"/>
<reference evidence="2 3" key="1">
    <citation type="journal article" date="2013" name="BMC Genomics">
        <title>Genomics-driven discovery of the pneumocandin biosynthetic gene cluster in the fungus Glarea lozoyensis.</title>
        <authorList>
            <person name="Chen L."/>
            <person name="Yue Q."/>
            <person name="Zhang X."/>
            <person name="Xiang M."/>
            <person name="Wang C."/>
            <person name="Li S."/>
            <person name="Che Y."/>
            <person name="Ortiz-Lopez F.J."/>
            <person name="Bills G.F."/>
            <person name="Liu X."/>
            <person name="An Z."/>
        </authorList>
    </citation>
    <scope>NUCLEOTIDE SEQUENCE [LARGE SCALE GENOMIC DNA]</scope>
    <source>
        <strain evidence="3">ATCC 20868 / MF5171</strain>
    </source>
</reference>
<dbReference type="GeneID" id="19464644"/>
<feature type="compositionally biased region" description="Pro residues" evidence="1">
    <location>
        <begin position="41"/>
        <end position="52"/>
    </location>
</feature>
<evidence type="ECO:0000313" key="2">
    <source>
        <dbReference type="EMBL" id="EPE36252.1"/>
    </source>
</evidence>
<dbReference type="AlphaFoldDB" id="S3DCX9"/>
<evidence type="ECO:0000313" key="3">
    <source>
        <dbReference type="Proteomes" id="UP000016922"/>
    </source>
</evidence>
<feature type="region of interest" description="Disordered" evidence="1">
    <location>
        <begin position="1"/>
        <end position="52"/>
    </location>
</feature>
<sequence length="52" mass="5450">MSPTSGCHSPTFNVHTLSVSQPAQKQAARSKKQNVNAPSMHPSPSPNTLPPA</sequence>
<accession>S3DCX9</accession>
<keyword evidence="3" id="KW-1185">Reference proteome</keyword>